<evidence type="ECO:0000313" key="3">
    <source>
        <dbReference type="Proteomes" id="UP000325797"/>
    </source>
</evidence>
<dbReference type="Gene3D" id="2.60.120.10">
    <property type="entry name" value="Jelly Rolls"/>
    <property type="match status" value="2"/>
</dbReference>
<dbReference type="CDD" id="cd02227">
    <property type="entry name" value="cupin_TM1112-like"/>
    <property type="match status" value="1"/>
</dbReference>
<dbReference type="InterPro" id="IPR008579">
    <property type="entry name" value="UGlyAH_Cupin_dom"/>
</dbReference>
<dbReference type="KEGG" id="hadh:FRZ61_47830"/>
<dbReference type="Proteomes" id="UP000325797">
    <property type="component" value="Chromosome"/>
</dbReference>
<accession>A0A5J6N4S9</accession>
<dbReference type="InterPro" id="IPR011051">
    <property type="entry name" value="RmlC_Cupin_sf"/>
</dbReference>
<organism evidence="2 3">
    <name type="scientific">Hypericibacter adhaerens</name>
    <dbReference type="NCBI Taxonomy" id="2602016"/>
    <lineage>
        <taxon>Bacteria</taxon>
        <taxon>Pseudomonadati</taxon>
        <taxon>Pseudomonadota</taxon>
        <taxon>Alphaproteobacteria</taxon>
        <taxon>Rhodospirillales</taxon>
        <taxon>Dongiaceae</taxon>
        <taxon>Hypericibacter</taxon>
    </lineage>
</organism>
<evidence type="ECO:0000313" key="2">
    <source>
        <dbReference type="EMBL" id="QEX24841.1"/>
    </source>
</evidence>
<sequence length="187" mass="20943">MVTPGSWRLSIPGDEICYFLSGRATYTEHNGETIEVGPETVVHFPSGWTGRCDVHETLRNTYMLARTPTALDRGASPVMRNPLTQGALVDWGPVPTMIEGQSLTSGKLLHKGPGGRSETGIWICTPGYWNCHVTSDEYCHFIAGRCTYTHESGETIEIRPDTVAFFPKDWKGTCRIEETMRKVYMIR</sequence>
<reference evidence="2 3" key="1">
    <citation type="submission" date="2019-08" db="EMBL/GenBank/DDBJ databases">
        <title>Hyperibacter terrae gen. nov., sp. nov. and Hyperibacter viscosus sp. nov., two new members in the family Rhodospirillaceae isolated from the rhizosphere of Hypericum perforatum.</title>
        <authorList>
            <person name="Noviana Z."/>
        </authorList>
    </citation>
    <scope>NUCLEOTIDE SEQUENCE [LARGE SCALE GENOMIC DNA]</scope>
    <source>
        <strain evidence="2 3">R5959</strain>
    </source>
</reference>
<feature type="domain" description="(S)-ureidoglycine aminohydrolase cupin" evidence="1">
    <location>
        <begin position="112"/>
        <end position="184"/>
    </location>
</feature>
<gene>
    <name evidence="2" type="ORF">FRZ61_47830</name>
</gene>
<dbReference type="Pfam" id="PF05899">
    <property type="entry name" value="Cupin_3"/>
    <property type="match status" value="2"/>
</dbReference>
<dbReference type="AlphaFoldDB" id="A0A5J6N4S9"/>
<name>A0A5J6N4S9_9PROT</name>
<keyword evidence="3" id="KW-1185">Reference proteome</keyword>
<proteinExistence type="predicted"/>
<dbReference type="InterPro" id="IPR014710">
    <property type="entry name" value="RmlC-like_jellyroll"/>
</dbReference>
<protein>
    <recommendedName>
        <fullName evidence="1">(S)-ureidoglycine aminohydrolase cupin domain-containing protein</fullName>
    </recommendedName>
</protein>
<dbReference type="PANTHER" id="PTHR40943">
    <property type="entry name" value="CYTOPLASMIC PROTEIN-RELATED"/>
    <property type="match status" value="1"/>
</dbReference>
<dbReference type="EMBL" id="CP042582">
    <property type="protein sequence ID" value="QEX24841.1"/>
    <property type="molecule type" value="Genomic_DNA"/>
</dbReference>
<feature type="domain" description="(S)-ureidoglycine aminohydrolase cupin" evidence="1">
    <location>
        <begin position="2"/>
        <end position="62"/>
    </location>
</feature>
<evidence type="ECO:0000259" key="1">
    <source>
        <dbReference type="Pfam" id="PF05899"/>
    </source>
</evidence>
<dbReference type="SUPFAM" id="SSF51182">
    <property type="entry name" value="RmlC-like cupins"/>
    <property type="match status" value="2"/>
</dbReference>
<dbReference type="PANTHER" id="PTHR40943:SF1">
    <property type="entry name" value="CYTOPLASMIC PROTEIN"/>
    <property type="match status" value="1"/>
</dbReference>